<dbReference type="EMBL" id="AQQZ01000001">
    <property type="protein sequence ID" value="KNG95577.1"/>
    <property type="molecule type" value="Genomic_DNA"/>
</dbReference>
<dbReference type="AlphaFoldDB" id="A0A0L1JV61"/>
<dbReference type="Pfam" id="PF00353">
    <property type="entry name" value="HemolysinCabind"/>
    <property type="match status" value="2"/>
</dbReference>
<dbReference type="GO" id="GO:0005509">
    <property type="term" value="F:calcium ion binding"/>
    <property type="evidence" value="ECO:0007669"/>
    <property type="project" value="InterPro"/>
</dbReference>
<comment type="caution">
    <text evidence="1">The sequence shown here is derived from an EMBL/GenBank/DDBJ whole genome shotgun (WGS) entry which is preliminary data.</text>
</comment>
<dbReference type="RefSeq" id="WP_050529315.1">
    <property type="nucleotide sequence ID" value="NZ_AQQZ01000001.1"/>
</dbReference>
<evidence type="ECO:0008006" key="3">
    <source>
        <dbReference type="Google" id="ProtNLM"/>
    </source>
</evidence>
<evidence type="ECO:0000313" key="2">
    <source>
        <dbReference type="Proteomes" id="UP000036938"/>
    </source>
</evidence>
<dbReference type="STRING" id="1317121.ATO11_03025"/>
<gene>
    <name evidence="1" type="ORF">ATO11_03025</name>
</gene>
<dbReference type="PROSITE" id="PS00330">
    <property type="entry name" value="HEMOLYSIN_CALCIUM"/>
    <property type="match status" value="1"/>
</dbReference>
<dbReference type="PRINTS" id="PR00313">
    <property type="entry name" value="CABNDNGRPT"/>
</dbReference>
<dbReference type="SUPFAM" id="SSF51120">
    <property type="entry name" value="beta-Roll"/>
    <property type="match status" value="1"/>
</dbReference>
<dbReference type="InterPro" id="IPR018511">
    <property type="entry name" value="Hemolysin-typ_Ca-bd_CS"/>
</dbReference>
<proteinExistence type="predicted"/>
<dbReference type="Gene3D" id="2.150.10.10">
    <property type="entry name" value="Serralysin-like metalloprotease, C-terminal"/>
    <property type="match status" value="1"/>
</dbReference>
<name>A0A0L1JV61_9RHOB</name>
<organism evidence="1 2">
    <name type="scientific">Pseudaestuariivita atlantica</name>
    <dbReference type="NCBI Taxonomy" id="1317121"/>
    <lineage>
        <taxon>Bacteria</taxon>
        <taxon>Pseudomonadati</taxon>
        <taxon>Pseudomonadota</taxon>
        <taxon>Alphaproteobacteria</taxon>
        <taxon>Rhodobacterales</taxon>
        <taxon>Paracoccaceae</taxon>
        <taxon>Pseudaestuariivita</taxon>
    </lineage>
</organism>
<protein>
    <recommendedName>
        <fullName evidence="3">Peptidase M10 serralysin C-terminal domain-containing protein</fullName>
    </recommendedName>
</protein>
<reference evidence="1 2" key="1">
    <citation type="journal article" date="2015" name="Int. J. Syst. Evol. Microbiol.">
        <title>Aestuariivita atlantica sp. nov., isolated from deep sea sediment of the Atlantic Ocean.</title>
        <authorList>
            <person name="Li G."/>
            <person name="Lai Q."/>
            <person name="Du Y."/>
            <person name="Liu X."/>
            <person name="Sun F."/>
            <person name="Shao Z."/>
        </authorList>
    </citation>
    <scope>NUCLEOTIDE SEQUENCE [LARGE SCALE GENOMIC DNA]</scope>
    <source>
        <strain evidence="1 2">22II-S11-z3</strain>
    </source>
</reference>
<dbReference type="InterPro" id="IPR001343">
    <property type="entry name" value="Hemolysn_Ca-bd"/>
</dbReference>
<accession>A0A0L1JV61</accession>
<keyword evidence="2" id="KW-1185">Reference proteome</keyword>
<dbReference type="InterPro" id="IPR011049">
    <property type="entry name" value="Serralysin-like_metalloprot_C"/>
</dbReference>
<dbReference type="Proteomes" id="UP000036938">
    <property type="component" value="Unassembled WGS sequence"/>
</dbReference>
<dbReference type="OrthoDB" id="1122998at2"/>
<evidence type="ECO:0000313" key="1">
    <source>
        <dbReference type="EMBL" id="KNG95577.1"/>
    </source>
</evidence>
<sequence length="440" mass="45248">MANLTNTTRLGFLDTLTLALGDSGFTDTGTSTPTTFTSGNDLHVSGVELFSLAIDNTAGAFSFTGLSSNGRLVVEGDDLTLTDGASLGGGTVNERIVVGNHLATGTNDIDIFGDTVLQGTADGTGTFGIYDGSLTLDLASGTFGALVEVYEDTAFTIISDMMGDLYIEGAVYVYGAFEGSVLFCEYGLRDLEIFSGGSVTSQVIIGGQGRENVEVSGTGTFHANIMDLWRGDDDFDIFSGGTASGDILLGVGADTVTLDGSFTGFLSTGQGDDSVVSDDPGASMTGLIALDAGNDSFDGTNGPDSVRGGAGDDWILGDGGRDVLRGDAGDDTLIGDRGIDRLFGGAGADEFWYMFDDASPTTILTETIVDFVAADDTLVFFETGQFIGGAAFTNTAGDVRFEVTGGVTRVEADANGDGIADFAVELDGVIPLTVADFLFV</sequence>